<keyword evidence="3" id="KW-0731">Sigma factor</keyword>
<dbReference type="GO" id="GO:0003677">
    <property type="term" value="F:DNA binding"/>
    <property type="evidence" value="ECO:0007669"/>
    <property type="project" value="InterPro"/>
</dbReference>
<dbReference type="SUPFAM" id="SSF88946">
    <property type="entry name" value="Sigma2 domain of RNA polymerase sigma factors"/>
    <property type="match status" value="1"/>
</dbReference>
<dbReference type="InterPro" id="IPR007627">
    <property type="entry name" value="RNA_pol_sigma70_r2"/>
</dbReference>
<dbReference type="Gene3D" id="1.10.10.10">
    <property type="entry name" value="Winged helix-like DNA-binding domain superfamily/Winged helix DNA-binding domain"/>
    <property type="match status" value="1"/>
</dbReference>
<dbReference type="InterPro" id="IPR013324">
    <property type="entry name" value="RNA_pol_sigma_r3/r4-like"/>
</dbReference>
<evidence type="ECO:0000313" key="7">
    <source>
        <dbReference type="EMBL" id="HHR48667.1"/>
    </source>
</evidence>
<dbReference type="InterPro" id="IPR014284">
    <property type="entry name" value="RNA_pol_sigma-70_dom"/>
</dbReference>
<dbReference type="EMBL" id="DTHS01000022">
    <property type="protein sequence ID" value="HHR48667.1"/>
    <property type="molecule type" value="Genomic_DNA"/>
</dbReference>
<dbReference type="GO" id="GO:0016987">
    <property type="term" value="F:sigma factor activity"/>
    <property type="evidence" value="ECO:0007669"/>
    <property type="project" value="UniProtKB-KW"/>
</dbReference>
<dbReference type="PANTHER" id="PTHR43133:SF51">
    <property type="entry name" value="RNA POLYMERASE SIGMA FACTOR"/>
    <property type="match status" value="1"/>
</dbReference>
<accession>A0A7V5XZY6</accession>
<feature type="domain" description="RNA polymerase sigma factor 70 region 4 type 2" evidence="6">
    <location>
        <begin position="105"/>
        <end position="157"/>
    </location>
</feature>
<dbReference type="InterPro" id="IPR039425">
    <property type="entry name" value="RNA_pol_sigma-70-like"/>
</dbReference>
<dbReference type="Pfam" id="PF04542">
    <property type="entry name" value="Sigma70_r2"/>
    <property type="match status" value="1"/>
</dbReference>
<dbReference type="InterPro" id="IPR036388">
    <property type="entry name" value="WH-like_DNA-bd_sf"/>
</dbReference>
<comment type="similarity">
    <text evidence="1">Belongs to the sigma-70 factor family. ECF subfamily.</text>
</comment>
<feature type="domain" description="RNA polymerase sigma-70 region 2" evidence="5">
    <location>
        <begin position="10"/>
        <end position="75"/>
    </location>
</feature>
<evidence type="ECO:0000256" key="2">
    <source>
        <dbReference type="ARBA" id="ARBA00023015"/>
    </source>
</evidence>
<protein>
    <submittedName>
        <fullName evidence="7">Sigma-70 family RNA polymerase sigma factor</fullName>
    </submittedName>
</protein>
<gene>
    <name evidence="7" type="ORF">ENV79_03380</name>
</gene>
<evidence type="ECO:0000256" key="1">
    <source>
        <dbReference type="ARBA" id="ARBA00010641"/>
    </source>
</evidence>
<dbReference type="AlphaFoldDB" id="A0A7V5XZY6"/>
<dbReference type="SUPFAM" id="SSF88659">
    <property type="entry name" value="Sigma3 and sigma4 domains of RNA polymerase sigma factors"/>
    <property type="match status" value="1"/>
</dbReference>
<evidence type="ECO:0000256" key="4">
    <source>
        <dbReference type="ARBA" id="ARBA00023163"/>
    </source>
</evidence>
<proteinExistence type="inferred from homology"/>
<name>A0A7V5XZY6_UNCW3</name>
<dbReference type="NCBIfam" id="TIGR02937">
    <property type="entry name" value="sigma70-ECF"/>
    <property type="match status" value="1"/>
</dbReference>
<sequence length="165" mass="19879">MKEEEFNKIVKMYYERIYNLAKKILKDKEQAYDATQEIFLKVYKNFNKFQGRSSLFTWIYRIAINHCLSLLRKEKTEKKEEVVEWEKIPAPIDIEKEYENKRLKELIAQYLTKLSPLEKSVFLLYHQDGLKIREVSEVLNLKEGTIKSVLFNAHKKLAKFLKREI</sequence>
<dbReference type="InterPro" id="IPR013325">
    <property type="entry name" value="RNA_pol_sigma_r2"/>
</dbReference>
<evidence type="ECO:0000256" key="3">
    <source>
        <dbReference type="ARBA" id="ARBA00023082"/>
    </source>
</evidence>
<dbReference type="GO" id="GO:0006352">
    <property type="term" value="P:DNA-templated transcription initiation"/>
    <property type="evidence" value="ECO:0007669"/>
    <property type="project" value="InterPro"/>
</dbReference>
<dbReference type="PANTHER" id="PTHR43133">
    <property type="entry name" value="RNA POLYMERASE ECF-TYPE SIGMA FACTO"/>
    <property type="match status" value="1"/>
</dbReference>
<evidence type="ECO:0000259" key="6">
    <source>
        <dbReference type="Pfam" id="PF08281"/>
    </source>
</evidence>
<organism evidence="7">
    <name type="scientific">candidate division WOR-3 bacterium</name>
    <dbReference type="NCBI Taxonomy" id="2052148"/>
    <lineage>
        <taxon>Bacteria</taxon>
        <taxon>Bacteria division WOR-3</taxon>
    </lineage>
</organism>
<keyword evidence="4" id="KW-0804">Transcription</keyword>
<dbReference type="Gene3D" id="1.10.1740.10">
    <property type="match status" value="1"/>
</dbReference>
<comment type="caution">
    <text evidence="7">The sequence shown here is derived from an EMBL/GenBank/DDBJ whole genome shotgun (WGS) entry which is preliminary data.</text>
</comment>
<dbReference type="InterPro" id="IPR013249">
    <property type="entry name" value="RNA_pol_sigma70_r4_t2"/>
</dbReference>
<dbReference type="CDD" id="cd06171">
    <property type="entry name" value="Sigma70_r4"/>
    <property type="match status" value="1"/>
</dbReference>
<evidence type="ECO:0000259" key="5">
    <source>
        <dbReference type="Pfam" id="PF04542"/>
    </source>
</evidence>
<reference evidence="7" key="1">
    <citation type="journal article" date="2020" name="mSystems">
        <title>Genome- and Community-Level Interaction Insights into Carbon Utilization and Element Cycling Functions of Hydrothermarchaeota in Hydrothermal Sediment.</title>
        <authorList>
            <person name="Zhou Z."/>
            <person name="Liu Y."/>
            <person name="Xu W."/>
            <person name="Pan J."/>
            <person name="Luo Z.H."/>
            <person name="Li M."/>
        </authorList>
    </citation>
    <scope>NUCLEOTIDE SEQUENCE [LARGE SCALE GENOMIC DNA]</scope>
    <source>
        <strain evidence="7">SpSt-791</strain>
    </source>
</reference>
<dbReference type="Pfam" id="PF08281">
    <property type="entry name" value="Sigma70_r4_2"/>
    <property type="match status" value="1"/>
</dbReference>
<keyword evidence="2" id="KW-0805">Transcription regulation</keyword>